<dbReference type="EMBL" id="QCYH01000002">
    <property type="protein sequence ID" value="PVA11304.1"/>
    <property type="molecule type" value="Genomic_DNA"/>
</dbReference>
<proteinExistence type="predicted"/>
<protein>
    <recommendedName>
        <fullName evidence="1">DUF427 domain-containing protein</fullName>
    </recommendedName>
</protein>
<evidence type="ECO:0000259" key="1">
    <source>
        <dbReference type="Pfam" id="PF04248"/>
    </source>
</evidence>
<dbReference type="Gene3D" id="2.170.150.40">
    <property type="entry name" value="Domain of unknown function (DUF427)"/>
    <property type="match status" value="1"/>
</dbReference>
<name>A0A2T7GA59_9RHOB</name>
<dbReference type="AlphaFoldDB" id="A0A2T7GA59"/>
<dbReference type="Pfam" id="PF04248">
    <property type="entry name" value="NTP_transf_9"/>
    <property type="match status" value="1"/>
</dbReference>
<comment type="caution">
    <text evidence="2">The sequence shown here is derived from an EMBL/GenBank/DDBJ whole genome shotgun (WGS) entry which is preliminary data.</text>
</comment>
<sequence>MTDITISEAAGTWTVRAGGAVIGESRNALELAEEGRAPVIYFPRADIAMAFLDPSAHSTVCPAKGTASYFSIVTKSRTIENAAWCYEAPNPEVDRIKGHLAFHTGDLIAVERV</sequence>
<dbReference type="PANTHER" id="PTHR34310">
    <property type="entry name" value="DUF427 DOMAIN PROTEIN (AFU_ORTHOLOGUE AFUA_3G02220)"/>
    <property type="match status" value="1"/>
</dbReference>
<keyword evidence="3" id="KW-1185">Reference proteome</keyword>
<dbReference type="InterPro" id="IPR038694">
    <property type="entry name" value="DUF427_sf"/>
</dbReference>
<gene>
    <name evidence="2" type="ORF">DC366_06075</name>
</gene>
<dbReference type="InterPro" id="IPR007361">
    <property type="entry name" value="DUF427"/>
</dbReference>
<evidence type="ECO:0000313" key="3">
    <source>
        <dbReference type="Proteomes" id="UP000244446"/>
    </source>
</evidence>
<feature type="domain" description="DUF427" evidence="1">
    <location>
        <begin position="14"/>
        <end position="104"/>
    </location>
</feature>
<dbReference type="OrthoDB" id="9815163at2"/>
<dbReference type="Proteomes" id="UP000244446">
    <property type="component" value="Unassembled WGS sequence"/>
</dbReference>
<organism evidence="2 3">
    <name type="scientific">Pelagivirga sediminicola</name>
    <dbReference type="NCBI Taxonomy" id="2170575"/>
    <lineage>
        <taxon>Bacteria</taxon>
        <taxon>Pseudomonadati</taxon>
        <taxon>Pseudomonadota</taxon>
        <taxon>Alphaproteobacteria</taxon>
        <taxon>Rhodobacterales</taxon>
        <taxon>Paracoccaceae</taxon>
        <taxon>Pelagivirga</taxon>
    </lineage>
</organism>
<dbReference type="RefSeq" id="WP_108691277.1">
    <property type="nucleotide sequence ID" value="NZ_QCYH01000002.1"/>
</dbReference>
<reference evidence="2 3" key="1">
    <citation type="submission" date="2018-04" db="EMBL/GenBank/DDBJ databases">
        <title>Pelagivirga bohaiensis gen. nov., sp. nov., a bacterium isolated from the Bohai Sea.</title>
        <authorList>
            <person name="Ji X."/>
        </authorList>
    </citation>
    <scope>NUCLEOTIDE SEQUENCE [LARGE SCALE GENOMIC DNA]</scope>
    <source>
        <strain evidence="2 3">BH-SD19</strain>
    </source>
</reference>
<evidence type="ECO:0000313" key="2">
    <source>
        <dbReference type="EMBL" id="PVA11304.1"/>
    </source>
</evidence>
<dbReference type="PANTHER" id="PTHR34310:SF9">
    <property type="entry name" value="BLR5716 PROTEIN"/>
    <property type="match status" value="1"/>
</dbReference>
<accession>A0A2T7GA59</accession>